<dbReference type="Pfam" id="PF00153">
    <property type="entry name" value="Mito_carr"/>
    <property type="match status" value="3"/>
</dbReference>
<evidence type="ECO:0000256" key="4">
    <source>
        <dbReference type="ARBA" id="ARBA00022737"/>
    </source>
</evidence>
<dbReference type="Gene3D" id="1.50.40.10">
    <property type="entry name" value="Mitochondrial carrier domain"/>
    <property type="match status" value="1"/>
</dbReference>
<dbReference type="InterPro" id="IPR002067">
    <property type="entry name" value="MCP"/>
</dbReference>
<comment type="caution">
    <text evidence="9">The sequence shown here is derived from an EMBL/GenBank/DDBJ whole genome shotgun (WGS) entry which is preliminary data.</text>
</comment>
<keyword evidence="5 6" id="KW-0472">Membrane</keyword>
<evidence type="ECO:0008006" key="11">
    <source>
        <dbReference type="Google" id="ProtNLM"/>
    </source>
</evidence>
<dbReference type="Proteomes" id="UP001445335">
    <property type="component" value="Unassembled WGS sequence"/>
</dbReference>
<evidence type="ECO:0000313" key="9">
    <source>
        <dbReference type="EMBL" id="KAK9833411.1"/>
    </source>
</evidence>
<dbReference type="EMBL" id="JALJOU010000036">
    <property type="protein sequence ID" value="KAK9833411.1"/>
    <property type="molecule type" value="Genomic_DNA"/>
</dbReference>
<dbReference type="GO" id="GO:0055085">
    <property type="term" value="P:transmembrane transport"/>
    <property type="evidence" value="ECO:0007669"/>
    <property type="project" value="InterPro"/>
</dbReference>
<keyword evidence="8" id="KW-1133">Transmembrane helix</keyword>
<gene>
    <name evidence="9" type="ORF">WJX81_002850</name>
</gene>
<protein>
    <recommendedName>
        <fullName evidence="11">ADP,ATP carrier protein</fullName>
    </recommendedName>
</protein>
<dbReference type="AlphaFoldDB" id="A0AAW1RJ49"/>
<keyword evidence="2 7" id="KW-0813">Transport</keyword>
<comment type="similarity">
    <text evidence="7">Belongs to the mitochondrial carrier (TC 2.A.29) family.</text>
</comment>
<organism evidence="9 10">
    <name type="scientific">Elliptochloris bilobata</name>
    <dbReference type="NCBI Taxonomy" id="381761"/>
    <lineage>
        <taxon>Eukaryota</taxon>
        <taxon>Viridiplantae</taxon>
        <taxon>Chlorophyta</taxon>
        <taxon>core chlorophytes</taxon>
        <taxon>Trebouxiophyceae</taxon>
        <taxon>Trebouxiophyceae incertae sedis</taxon>
        <taxon>Elliptochloris clade</taxon>
        <taxon>Elliptochloris</taxon>
    </lineage>
</organism>
<evidence type="ECO:0000256" key="1">
    <source>
        <dbReference type="ARBA" id="ARBA00004141"/>
    </source>
</evidence>
<dbReference type="InterPro" id="IPR023395">
    <property type="entry name" value="MCP_dom_sf"/>
</dbReference>
<evidence type="ECO:0000256" key="8">
    <source>
        <dbReference type="SAM" id="Phobius"/>
    </source>
</evidence>
<dbReference type="InterPro" id="IPR018108">
    <property type="entry name" value="MCP_transmembrane"/>
</dbReference>
<dbReference type="PROSITE" id="PS50920">
    <property type="entry name" value="SOLCAR"/>
    <property type="match status" value="3"/>
</dbReference>
<feature type="repeat" description="Solcar" evidence="6">
    <location>
        <begin position="27"/>
        <end position="118"/>
    </location>
</feature>
<feature type="repeat" description="Solcar" evidence="6">
    <location>
        <begin position="127"/>
        <end position="217"/>
    </location>
</feature>
<dbReference type="PANTHER" id="PTHR24089">
    <property type="entry name" value="SOLUTE CARRIER FAMILY 25"/>
    <property type="match status" value="1"/>
</dbReference>
<keyword evidence="3 6" id="KW-0812">Transmembrane</keyword>
<keyword evidence="10" id="KW-1185">Reference proteome</keyword>
<evidence type="ECO:0000256" key="7">
    <source>
        <dbReference type="RuleBase" id="RU000488"/>
    </source>
</evidence>
<name>A0AAW1RJ49_9CHLO</name>
<evidence type="ECO:0000256" key="2">
    <source>
        <dbReference type="ARBA" id="ARBA00022448"/>
    </source>
</evidence>
<evidence type="ECO:0000256" key="5">
    <source>
        <dbReference type="ARBA" id="ARBA00023136"/>
    </source>
</evidence>
<reference evidence="9 10" key="1">
    <citation type="journal article" date="2024" name="Nat. Commun.">
        <title>Phylogenomics reveals the evolutionary origins of lichenization in chlorophyte algae.</title>
        <authorList>
            <person name="Puginier C."/>
            <person name="Libourel C."/>
            <person name="Otte J."/>
            <person name="Skaloud P."/>
            <person name="Haon M."/>
            <person name="Grisel S."/>
            <person name="Petersen M."/>
            <person name="Berrin J.G."/>
            <person name="Delaux P.M."/>
            <person name="Dal Grande F."/>
            <person name="Keller J."/>
        </authorList>
    </citation>
    <scope>NUCLEOTIDE SEQUENCE [LARGE SCALE GENOMIC DNA]</scope>
    <source>
        <strain evidence="9 10">SAG 245.80</strain>
    </source>
</reference>
<feature type="transmembrane region" description="Helical" evidence="8">
    <location>
        <begin position="192"/>
        <end position="211"/>
    </location>
</feature>
<evidence type="ECO:0000313" key="10">
    <source>
        <dbReference type="Proteomes" id="UP001445335"/>
    </source>
</evidence>
<feature type="repeat" description="Solcar" evidence="6">
    <location>
        <begin position="229"/>
        <end position="318"/>
    </location>
</feature>
<sequence length="326" mass="35072">MQTRASSESPTFTRKEPWTATYFDNLKLFSVQLACAGGSSAVAKTAVAPLERVKILLQVQAMSTMPPAERYASARDALWRIPAREGWAALWRGNGTNVLRLVPEVGLKFALNDQMRLLFAPADGRPVGLDGKLAAGATTGVLKTGLFYPLELAWTRLAADTSKRGAPRTYQGLLHCLQTTARLEGVPGLYKGVTLSAAGIVPYLAVSFAVYDELKAMLPSSKAARLEWWYPVVKIGIGASAAVVAQAVAYPVDTVRRRTQLSGSPGHATVYAGYWDCVRRVVAHEGFGALYRGLAVNCVKTAPGAALQFVTYDLIKSGLLFLEHAA</sequence>
<keyword evidence="4" id="KW-0677">Repeat</keyword>
<evidence type="ECO:0000256" key="3">
    <source>
        <dbReference type="ARBA" id="ARBA00022692"/>
    </source>
</evidence>
<comment type="subcellular location">
    <subcellularLocation>
        <location evidence="1">Membrane</location>
        <topology evidence="1">Multi-pass membrane protein</topology>
    </subcellularLocation>
</comment>
<dbReference type="PRINTS" id="PR00926">
    <property type="entry name" value="MITOCARRIER"/>
</dbReference>
<evidence type="ECO:0000256" key="6">
    <source>
        <dbReference type="PROSITE-ProRule" id="PRU00282"/>
    </source>
</evidence>
<accession>A0AAW1RJ49</accession>
<dbReference type="GO" id="GO:0016020">
    <property type="term" value="C:membrane"/>
    <property type="evidence" value="ECO:0007669"/>
    <property type="project" value="UniProtKB-SubCell"/>
</dbReference>
<feature type="transmembrane region" description="Helical" evidence="8">
    <location>
        <begin position="231"/>
        <end position="252"/>
    </location>
</feature>
<proteinExistence type="inferred from homology"/>
<dbReference type="SUPFAM" id="SSF103506">
    <property type="entry name" value="Mitochondrial carrier"/>
    <property type="match status" value="1"/>
</dbReference>